<keyword evidence="4 6" id="KW-1133">Transmembrane helix</keyword>
<evidence type="ECO:0000256" key="5">
    <source>
        <dbReference type="ARBA" id="ARBA00023136"/>
    </source>
</evidence>
<evidence type="ECO:0000256" key="7">
    <source>
        <dbReference type="SAM" id="SignalP"/>
    </source>
</evidence>
<feature type="signal peptide" evidence="7">
    <location>
        <begin position="1"/>
        <end position="21"/>
    </location>
</feature>
<dbReference type="PANTHER" id="PTHR21229">
    <property type="entry name" value="LUNG SEVEN TRANSMEMBRANE RECEPTOR"/>
    <property type="match status" value="1"/>
</dbReference>
<name>A0A7S0VCF0_9CHLO</name>
<evidence type="ECO:0000313" key="10">
    <source>
        <dbReference type="EMBL" id="CAD8783095.1"/>
    </source>
</evidence>
<feature type="transmembrane region" description="Helical" evidence="6">
    <location>
        <begin position="210"/>
        <end position="232"/>
    </location>
</feature>
<proteinExistence type="predicted"/>
<keyword evidence="5 6" id="KW-0472">Membrane</keyword>
<reference evidence="10" key="1">
    <citation type="submission" date="2021-01" db="EMBL/GenBank/DDBJ databases">
        <authorList>
            <person name="Corre E."/>
            <person name="Pelletier E."/>
            <person name="Niang G."/>
            <person name="Scheremetjew M."/>
            <person name="Finn R."/>
            <person name="Kale V."/>
            <person name="Holt S."/>
            <person name="Cochrane G."/>
            <person name="Meng A."/>
            <person name="Brown T."/>
            <person name="Cohen L."/>
        </authorList>
    </citation>
    <scope>NUCLEOTIDE SEQUENCE</scope>
    <source>
        <strain evidence="10">SAG 63-3</strain>
    </source>
</reference>
<feature type="chain" id="PRO_5030935206" evidence="7">
    <location>
        <begin position="22"/>
        <end position="434"/>
    </location>
</feature>
<comment type="subcellular location">
    <subcellularLocation>
        <location evidence="1">Membrane</location>
        <topology evidence="1">Multi-pass membrane protein</topology>
    </subcellularLocation>
</comment>
<keyword evidence="2 6" id="KW-0812">Transmembrane</keyword>
<dbReference type="Pfam" id="PF06814">
    <property type="entry name" value="GOST_TM"/>
    <property type="match status" value="1"/>
</dbReference>
<evidence type="ECO:0000256" key="2">
    <source>
        <dbReference type="ARBA" id="ARBA00022692"/>
    </source>
</evidence>
<evidence type="ECO:0000259" key="9">
    <source>
        <dbReference type="Pfam" id="PF21904"/>
    </source>
</evidence>
<dbReference type="InterPro" id="IPR009637">
    <property type="entry name" value="GPR107/GPR108-like"/>
</dbReference>
<dbReference type="Pfam" id="PF21904">
    <property type="entry name" value="CAND6-7_N"/>
    <property type="match status" value="1"/>
</dbReference>
<feature type="transmembrane region" description="Helical" evidence="6">
    <location>
        <begin position="358"/>
        <end position="380"/>
    </location>
</feature>
<feature type="transmembrane region" description="Helical" evidence="6">
    <location>
        <begin position="178"/>
        <end position="198"/>
    </location>
</feature>
<dbReference type="InterPro" id="IPR053937">
    <property type="entry name" value="GOST_TM"/>
</dbReference>
<evidence type="ECO:0000256" key="1">
    <source>
        <dbReference type="ARBA" id="ARBA00004141"/>
    </source>
</evidence>
<feature type="transmembrane region" description="Helical" evidence="6">
    <location>
        <begin position="319"/>
        <end position="337"/>
    </location>
</feature>
<gene>
    <name evidence="10" type="ORF">PPAR00522_LOCUS16424</name>
</gene>
<evidence type="ECO:0000259" key="8">
    <source>
        <dbReference type="Pfam" id="PF06814"/>
    </source>
</evidence>
<keyword evidence="3 7" id="KW-0732">Signal</keyword>
<evidence type="ECO:0000256" key="6">
    <source>
        <dbReference type="SAM" id="Phobius"/>
    </source>
</evidence>
<feature type="transmembrane region" description="Helical" evidence="6">
    <location>
        <begin position="282"/>
        <end position="299"/>
    </location>
</feature>
<feature type="domain" description="CAND6/7 N-terminal" evidence="9">
    <location>
        <begin position="27"/>
        <end position="159"/>
    </location>
</feature>
<evidence type="ECO:0000256" key="3">
    <source>
        <dbReference type="ARBA" id="ARBA00022729"/>
    </source>
</evidence>
<dbReference type="AlphaFoldDB" id="A0A7S0VCF0"/>
<evidence type="ECO:0000256" key="4">
    <source>
        <dbReference type="ARBA" id="ARBA00022989"/>
    </source>
</evidence>
<protein>
    <submittedName>
        <fullName evidence="10">Uncharacterized protein</fullName>
    </submittedName>
</protein>
<feature type="transmembrane region" description="Helical" evidence="6">
    <location>
        <begin position="244"/>
        <end position="270"/>
    </location>
</feature>
<dbReference type="InterPro" id="IPR054103">
    <property type="entry name" value="CAND6-7_N"/>
</dbReference>
<dbReference type="PANTHER" id="PTHR21229:SF2">
    <property type="entry name" value="RE59932P"/>
    <property type="match status" value="1"/>
</dbReference>
<dbReference type="GO" id="GO:0016020">
    <property type="term" value="C:membrane"/>
    <property type="evidence" value="ECO:0007669"/>
    <property type="project" value="UniProtKB-SubCell"/>
</dbReference>
<dbReference type="EMBL" id="HBFM01025357">
    <property type="protein sequence ID" value="CAD8783095.1"/>
    <property type="molecule type" value="Transcribed_RNA"/>
</dbReference>
<sequence>MNTMSYFVLLCILSLLATCQAKIHHSKINKDERSLIPLSDAFGFSEGGKIDITIRDISVYQLKVKPQNFTWDSFGFFLSPVEADATLEQDVADDSRCLLSEVNDLFNFSSNSLQQVISGNISHYTYRYKVSSGGLFYLYFANCAPNTPISFDCVVSMYNTDSKGKKDFLSVGETQLVFMYWVAFALFAGCACAWASLIRRHRSKVHEIHILMLVLVVFKALTLLSQALMYHFIERSGRADGWNIAFYVFTFFRGILFFTVVVLIGNGWSYMRPFLGDREKRIIMIVLPLQIIANAAIIITEEESPALAEWFTWRDVLHLVDLVCCCAILFPIVWSIRHLREAAEASDKAAKSLETLTIFRQFYIMVVVYIYFTRIVVYLLRNTLEYEYTWVSEAASQGATLAFYVWTASKFKPNLTNNPYLKLEQNDVELSERL</sequence>
<dbReference type="GO" id="GO:0005794">
    <property type="term" value="C:Golgi apparatus"/>
    <property type="evidence" value="ECO:0007669"/>
    <property type="project" value="TreeGrafter"/>
</dbReference>
<accession>A0A7S0VCF0</accession>
<organism evidence="10">
    <name type="scientific">Polytomella parva</name>
    <dbReference type="NCBI Taxonomy" id="51329"/>
    <lineage>
        <taxon>Eukaryota</taxon>
        <taxon>Viridiplantae</taxon>
        <taxon>Chlorophyta</taxon>
        <taxon>core chlorophytes</taxon>
        <taxon>Chlorophyceae</taxon>
        <taxon>CS clade</taxon>
        <taxon>Chlamydomonadales</taxon>
        <taxon>Chlamydomonadaceae</taxon>
        <taxon>Polytomella</taxon>
    </lineage>
</organism>
<feature type="domain" description="GOST seven transmembrane" evidence="8">
    <location>
        <begin position="177"/>
        <end position="417"/>
    </location>
</feature>